<dbReference type="EMBL" id="CP088156">
    <property type="protein sequence ID" value="UFZ03107.1"/>
    <property type="molecule type" value="Genomic_DNA"/>
</dbReference>
<dbReference type="RefSeq" id="WP_231319131.1">
    <property type="nucleotide sequence ID" value="NZ_CP088156.1"/>
</dbReference>
<name>A0ABY3R7T3_9BRAD</name>
<dbReference type="PANTHER" id="PTHR47235:SF1">
    <property type="entry name" value="BLR6548 PROTEIN"/>
    <property type="match status" value="1"/>
</dbReference>
<accession>A0ABY3R7T3</accession>
<evidence type="ECO:0000256" key="3">
    <source>
        <dbReference type="SAM" id="SignalP"/>
    </source>
</evidence>
<comment type="similarity">
    <text evidence="1">Belongs to the leucine-binding protein family.</text>
</comment>
<feature type="signal peptide" evidence="3">
    <location>
        <begin position="1"/>
        <end position="20"/>
    </location>
</feature>
<evidence type="ECO:0000259" key="4">
    <source>
        <dbReference type="Pfam" id="PF13458"/>
    </source>
</evidence>
<gene>
    <name evidence="5" type="ORF">LQG66_28265</name>
</gene>
<keyword evidence="2 3" id="KW-0732">Signal</keyword>
<dbReference type="PANTHER" id="PTHR47235">
    <property type="entry name" value="BLR6548 PROTEIN"/>
    <property type="match status" value="1"/>
</dbReference>
<dbReference type="Pfam" id="PF13458">
    <property type="entry name" value="Peripla_BP_6"/>
    <property type="match status" value="1"/>
</dbReference>
<proteinExistence type="inferred from homology"/>
<evidence type="ECO:0000256" key="2">
    <source>
        <dbReference type="ARBA" id="ARBA00022729"/>
    </source>
</evidence>
<evidence type="ECO:0000313" key="6">
    <source>
        <dbReference type="Proteomes" id="UP001431010"/>
    </source>
</evidence>
<sequence>MSFRSSVFLVAALLATPASAAGTNADVVRNLASRVGPIVGAASACQAIDQGRVQAIVDKFREVIREASTGGSDRDELTRVFNGYVADGRNRVGAAQTDCNAAGRQLAELERSLGQAAPSQTATSLAGVIAPSAAVAATVPTATLPPPTNSNVQGVTANEIRFGIAAPFSGASKELGRQMKLGIEAAFNRANDGGGVAGRSLRLYSADDGYEPARTLDAMKQLYEKDKVFGFIGNVGTPTSAVAMPFALQRRVLFYGAFTGANILRNDPPDRYVFNYRASYAEETDTVVRYLVKLRRLQPRDIAVFAQQDAYGDAGFSGVAKAFRSLGLADTSIVRFNYKRNTVDVDEAVNQLRAMKNPPKAIVMVATYRAAAKFIEKTRDLYPSMIYTNVSFVGSTELSDELMLLGPRYASGVIVTQVVPAVGGYSSAVLEYKSALEKYFPGEAPSYVSFEGYIAANVLVQAMRRVGPQLDSEALIDTLENMRDIDLGLGAKLGFGRAEHQASHKIWGTALDERGKFQAIELE</sequence>
<evidence type="ECO:0000256" key="1">
    <source>
        <dbReference type="ARBA" id="ARBA00010062"/>
    </source>
</evidence>
<keyword evidence="6" id="KW-1185">Reference proteome</keyword>
<evidence type="ECO:0000313" key="5">
    <source>
        <dbReference type="EMBL" id="UFZ03107.1"/>
    </source>
</evidence>
<dbReference type="InterPro" id="IPR028081">
    <property type="entry name" value="Leu-bd"/>
</dbReference>
<feature type="domain" description="Leucine-binding protein" evidence="4">
    <location>
        <begin position="159"/>
        <end position="515"/>
    </location>
</feature>
<organism evidence="5 6">
    <name type="scientific">Bradyrhizobium ontarionense</name>
    <dbReference type="NCBI Taxonomy" id="2898149"/>
    <lineage>
        <taxon>Bacteria</taxon>
        <taxon>Pseudomonadati</taxon>
        <taxon>Pseudomonadota</taxon>
        <taxon>Alphaproteobacteria</taxon>
        <taxon>Hyphomicrobiales</taxon>
        <taxon>Nitrobacteraceae</taxon>
        <taxon>Bradyrhizobium</taxon>
    </lineage>
</organism>
<protein>
    <submittedName>
        <fullName evidence="5">ABC transporter substrate-binding protein</fullName>
    </submittedName>
</protein>
<dbReference type="InterPro" id="IPR028082">
    <property type="entry name" value="Peripla_BP_I"/>
</dbReference>
<dbReference type="Gene3D" id="3.40.50.2300">
    <property type="match status" value="2"/>
</dbReference>
<dbReference type="CDD" id="cd19978">
    <property type="entry name" value="PBP1_ABC_ligand_binding-like"/>
    <property type="match status" value="1"/>
</dbReference>
<dbReference type="SUPFAM" id="SSF53822">
    <property type="entry name" value="Periplasmic binding protein-like I"/>
    <property type="match status" value="1"/>
</dbReference>
<feature type="chain" id="PRO_5045857341" evidence="3">
    <location>
        <begin position="21"/>
        <end position="523"/>
    </location>
</feature>
<dbReference type="Proteomes" id="UP001431010">
    <property type="component" value="Chromosome"/>
</dbReference>
<reference evidence="5" key="1">
    <citation type="journal article" date="2024" name="Antonie Van Leeuwenhoek">
        <title>Bradyrhizobium ontarionense sp. nov., a novel bacterial symbiont isolated from Aeschynomene indica (Indian jointvetch), harbours photosynthesis, nitrogen fixation and nitrous oxide (N2O) reductase genes.</title>
        <authorList>
            <person name="Bromfield E.S.P."/>
            <person name="Cloutier S."/>
        </authorList>
    </citation>
    <scope>NUCLEOTIDE SEQUENCE</scope>
    <source>
        <strain evidence="5">A19</strain>
    </source>
</reference>